<comment type="caution">
    <text evidence="2">The sequence shown here is derived from an EMBL/GenBank/DDBJ whole genome shotgun (WGS) entry which is preliminary data.</text>
</comment>
<evidence type="ECO:0008006" key="4">
    <source>
        <dbReference type="Google" id="ProtNLM"/>
    </source>
</evidence>
<protein>
    <recommendedName>
        <fullName evidence="4">H-type lectin domain-containing protein</fullName>
    </recommendedName>
</protein>
<evidence type="ECO:0000256" key="1">
    <source>
        <dbReference type="SAM" id="SignalP"/>
    </source>
</evidence>
<organism evidence="2 3">
    <name type="scientific">Emticicia soli</name>
    <dbReference type="NCBI Taxonomy" id="2027878"/>
    <lineage>
        <taxon>Bacteria</taxon>
        <taxon>Pseudomonadati</taxon>
        <taxon>Bacteroidota</taxon>
        <taxon>Cytophagia</taxon>
        <taxon>Cytophagales</taxon>
        <taxon>Leadbetterellaceae</taxon>
        <taxon>Emticicia</taxon>
    </lineage>
</organism>
<dbReference type="EMBL" id="JBHULC010000022">
    <property type="protein sequence ID" value="MFD2522816.1"/>
    <property type="molecule type" value="Genomic_DNA"/>
</dbReference>
<keyword evidence="3" id="KW-1185">Reference proteome</keyword>
<keyword evidence="1" id="KW-0732">Signal</keyword>
<feature type="chain" id="PRO_5046991460" description="H-type lectin domain-containing protein" evidence="1">
    <location>
        <begin position="19"/>
        <end position="380"/>
    </location>
</feature>
<proteinExistence type="predicted"/>
<name>A0ABW5JDI4_9BACT</name>
<evidence type="ECO:0000313" key="2">
    <source>
        <dbReference type="EMBL" id="MFD2522816.1"/>
    </source>
</evidence>
<feature type="signal peptide" evidence="1">
    <location>
        <begin position="1"/>
        <end position="18"/>
    </location>
</feature>
<dbReference type="Proteomes" id="UP001597510">
    <property type="component" value="Unassembled WGS sequence"/>
</dbReference>
<accession>A0ABW5JDI4</accession>
<evidence type="ECO:0000313" key="3">
    <source>
        <dbReference type="Proteomes" id="UP001597510"/>
    </source>
</evidence>
<reference evidence="3" key="1">
    <citation type="journal article" date="2019" name="Int. J. Syst. Evol. Microbiol.">
        <title>The Global Catalogue of Microorganisms (GCM) 10K type strain sequencing project: providing services to taxonomists for standard genome sequencing and annotation.</title>
        <authorList>
            <consortium name="The Broad Institute Genomics Platform"/>
            <consortium name="The Broad Institute Genome Sequencing Center for Infectious Disease"/>
            <person name="Wu L."/>
            <person name="Ma J."/>
        </authorList>
    </citation>
    <scope>NUCLEOTIDE SEQUENCE [LARGE SCALE GENOMIC DNA]</scope>
    <source>
        <strain evidence="3">KCTC 52344</strain>
    </source>
</reference>
<dbReference type="RefSeq" id="WP_340239460.1">
    <property type="nucleotide sequence ID" value="NZ_JBBEWC010000013.1"/>
</dbReference>
<gene>
    <name evidence="2" type="ORF">ACFSR2_18090</name>
</gene>
<sequence>MKHIFLLLTILFPSLISAQSSTLLPGRIELPKVATLVTCTSNEMGRMVYRISDNRVYYCNGSNWQEMTGGGFALPYSGTGDSNSNLFKIVNEGNGRAIYAESQGNGLTVGIQSIVSHTTPIIDNMAVLGHNKSTNALGAGVYGRHDGKGIGVWGATADAGIGVKGLALPVSMGGTGTGTGVWAESMGGYGLFAKSNSWPAIRAESVTSDGVYGLSTEQEGVRGQSVNGLGVHGSSYTRHGVYGYTYGAEGYGIYGSGMHGNAGYFSGNVKITRDLSVNDGNGIIQNGNSTQLKYYTGKVTFNYDLAAFGTAISDDIPIASFSAKPVVYIGDIESQSGAYYKVVISIVSVDNNSIRLRFYNASDTAISFGATWNLIAIGAK</sequence>